<keyword evidence="5" id="KW-0694">RNA-binding</keyword>
<dbReference type="PANTHER" id="PTHR10553:SF5">
    <property type="entry name" value="U6 SNRNA-ASSOCIATED SM-LIKE PROTEIN LSM7"/>
    <property type="match status" value="1"/>
</dbReference>
<sequence>MEHNNSGNNYSNSNSNSNYGGYNNRQRNSNNSNNNNNNNRRQERKPDGPKREAILDLAKYQDQKIIVEFVGGRQVIGVLKGYDQLMNLVLDEVEENLRDESGKLLDETRSLGLVIVRGPLLLTLSPVDGTEVIDNPFANTEE</sequence>
<evidence type="ECO:0000256" key="1">
    <source>
        <dbReference type="ARBA" id="ARBA00004123"/>
    </source>
</evidence>
<dbReference type="GO" id="GO:0000932">
    <property type="term" value="C:P-body"/>
    <property type="evidence" value="ECO:0007669"/>
    <property type="project" value="EnsemblFungi"/>
</dbReference>
<dbReference type="GO" id="GO:1990726">
    <property type="term" value="C:Lsm1-7-Pat1 complex"/>
    <property type="evidence" value="ECO:0007669"/>
    <property type="project" value="EnsemblFungi"/>
</dbReference>
<evidence type="ECO:0000256" key="8">
    <source>
        <dbReference type="ARBA" id="ARBA00023274"/>
    </source>
</evidence>
<dbReference type="GO" id="GO:0008266">
    <property type="term" value="F:poly(U) RNA binding"/>
    <property type="evidence" value="ECO:0007669"/>
    <property type="project" value="EnsemblFungi"/>
</dbReference>
<keyword evidence="12" id="KW-1185">Reference proteome</keyword>
<dbReference type="GO" id="GO:0030490">
    <property type="term" value="P:maturation of SSU-rRNA"/>
    <property type="evidence" value="ECO:0007669"/>
    <property type="project" value="EnsemblFungi"/>
</dbReference>
<dbReference type="GO" id="GO:0071013">
    <property type="term" value="C:catalytic step 2 spliceosome"/>
    <property type="evidence" value="ECO:0007669"/>
    <property type="project" value="TreeGrafter"/>
</dbReference>
<dbReference type="InterPro" id="IPR044641">
    <property type="entry name" value="Lsm7/SmG-like"/>
</dbReference>
<dbReference type="GO" id="GO:0000398">
    <property type="term" value="P:mRNA splicing, via spliceosome"/>
    <property type="evidence" value="ECO:0007669"/>
    <property type="project" value="EnsemblFungi"/>
</dbReference>
<evidence type="ECO:0000256" key="7">
    <source>
        <dbReference type="ARBA" id="ARBA00023242"/>
    </source>
</evidence>
<evidence type="ECO:0000256" key="5">
    <source>
        <dbReference type="ARBA" id="ARBA00022884"/>
    </source>
</evidence>
<protein>
    <recommendedName>
        <fullName evidence="10">Sm domain-containing protein</fullName>
    </recommendedName>
</protein>
<evidence type="ECO:0000256" key="2">
    <source>
        <dbReference type="ARBA" id="ARBA00006850"/>
    </source>
</evidence>
<dbReference type="OrthoDB" id="274944at2759"/>
<keyword evidence="4" id="KW-0747">Spliceosome</keyword>
<dbReference type="Pfam" id="PF01423">
    <property type="entry name" value="LSM"/>
    <property type="match status" value="1"/>
</dbReference>
<feature type="compositionally biased region" description="Low complexity" evidence="9">
    <location>
        <begin position="1"/>
        <end position="39"/>
    </location>
</feature>
<dbReference type="GO" id="GO:0030620">
    <property type="term" value="F:U2 snRNA binding"/>
    <property type="evidence" value="ECO:0007669"/>
    <property type="project" value="EnsemblFungi"/>
</dbReference>
<evidence type="ECO:0000259" key="10">
    <source>
        <dbReference type="PROSITE" id="PS52002"/>
    </source>
</evidence>
<dbReference type="GO" id="GO:0005688">
    <property type="term" value="C:U6 snRNP"/>
    <property type="evidence" value="ECO:0007669"/>
    <property type="project" value="EnsemblFungi"/>
</dbReference>
<feature type="domain" description="Sm" evidence="10">
    <location>
        <begin position="52"/>
        <end position="130"/>
    </location>
</feature>
<dbReference type="Gene3D" id="2.30.30.100">
    <property type="match status" value="1"/>
</dbReference>
<dbReference type="InterPro" id="IPR010920">
    <property type="entry name" value="LSM_dom_sf"/>
</dbReference>
<dbReference type="PROSITE" id="PS52002">
    <property type="entry name" value="SM"/>
    <property type="match status" value="1"/>
</dbReference>
<name>A0A1E4U380_PACTA</name>
<accession>A0A1E4U380</accession>
<proteinExistence type="inferred from homology"/>
<reference evidence="12" key="1">
    <citation type="submission" date="2016-05" db="EMBL/GenBank/DDBJ databases">
        <title>Comparative genomics of biotechnologically important yeasts.</title>
        <authorList>
            <consortium name="DOE Joint Genome Institute"/>
            <person name="Riley R."/>
            <person name="Haridas S."/>
            <person name="Wolfe K.H."/>
            <person name="Lopes M.R."/>
            <person name="Hittinger C.T."/>
            <person name="Goker M."/>
            <person name="Salamov A."/>
            <person name="Wisecaver J."/>
            <person name="Long T.M."/>
            <person name="Aerts A.L."/>
            <person name="Barry K."/>
            <person name="Choi C."/>
            <person name="Clum A."/>
            <person name="Coughlan A.Y."/>
            <person name="Deshpande S."/>
            <person name="Douglass A.P."/>
            <person name="Hanson S.J."/>
            <person name="Klenk H.-P."/>
            <person name="Labutti K."/>
            <person name="Lapidus A."/>
            <person name="Lindquist E."/>
            <person name="Lipzen A."/>
            <person name="Meier-Kolthoff J.P."/>
            <person name="Ohm R.A."/>
            <person name="Otillar R.P."/>
            <person name="Pangilinan J."/>
            <person name="Peng Y."/>
            <person name="Rokas A."/>
            <person name="Rosa C.A."/>
            <person name="Scheuner C."/>
            <person name="Sibirny A.A."/>
            <person name="Slot J.C."/>
            <person name="Stielow J.B."/>
            <person name="Sun H."/>
            <person name="Kurtzman C.P."/>
            <person name="Blackwell M."/>
            <person name="Grigoriev I.V."/>
            <person name="Jeffries T.W."/>
        </authorList>
    </citation>
    <scope>NUCLEOTIDE SEQUENCE [LARGE SCALE GENOMIC DNA]</scope>
    <source>
        <strain evidence="12">NRRL Y-2460</strain>
    </source>
</reference>
<evidence type="ECO:0000256" key="9">
    <source>
        <dbReference type="SAM" id="MobiDB-lite"/>
    </source>
</evidence>
<dbReference type="SMART" id="SM00651">
    <property type="entry name" value="Sm"/>
    <property type="match status" value="1"/>
</dbReference>
<evidence type="ECO:0000256" key="6">
    <source>
        <dbReference type="ARBA" id="ARBA00023187"/>
    </source>
</evidence>
<keyword evidence="8" id="KW-0687">Ribonucleoprotein</keyword>
<feature type="compositionally biased region" description="Basic and acidic residues" evidence="9">
    <location>
        <begin position="40"/>
        <end position="51"/>
    </location>
</feature>
<comment type="subcellular location">
    <subcellularLocation>
        <location evidence="1">Nucleus</location>
    </subcellularLocation>
</comment>
<dbReference type="EMBL" id="KV454011">
    <property type="protein sequence ID" value="ODV98451.1"/>
    <property type="molecule type" value="Genomic_DNA"/>
</dbReference>
<dbReference type="GO" id="GO:0046540">
    <property type="term" value="C:U4/U6 x U5 tri-snRNP complex"/>
    <property type="evidence" value="ECO:0007669"/>
    <property type="project" value="EnsemblFungi"/>
</dbReference>
<dbReference type="GO" id="GO:0008033">
    <property type="term" value="P:tRNA processing"/>
    <property type="evidence" value="ECO:0007669"/>
    <property type="project" value="EnsemblFungi"/>
</dbReference>
<evidence type="ECO:0000313" key="12">
    <source>
        <dbReference type="Proteomes" id="UP000094236"/>
    </source>
</evidence>
<evidence type="ECO:0000256" key="3">
    <source>
        <dbReference type="ARBA" id="ARBA00022664"/>
    </source>
</evidence>
<dbReference type="PANTHER" id="PTHR10553">
    <property type="entry name" value="SMALL NUCLEAR RIBONUCLEOPROTEIN"/>
    <property type="match status" value="1"/>
</dbReference>
<comment type="similarity">
    <text evidence="2">Belongs to the snRNP Sm proteins family.</text>
</comment>
<keyword evidence="7" id="KW-0539">Nucleus</keyword>
<keyword evidence="6" id="KW-0508">mRNA splicing</keyword>
<evidence type="ECO:0000313" key="11">
    <source>
        <dbReference type="EMBL" id="ODV98451.1"/>
    </source>
</evidence>
<dbReference type="InterPro" id="IPR017132">
    <property type="entry name" value="Lsm7"/>
</dbReference>
<dbReference type="GO" id="GO:0005682">
    <property type="term" value="C:U5 snRNP"/>
    <property type="evidence" value="ECO:0007669"/>
    <property type="project" value="EnsemblFungi"/>
</dbReference>
<feature type="region of interest" description="Disordered" evidence="9">
    <location>
        <begin position="1"/>
        <end position="51"/>
    </location>
</feature>
<dbReference type="SUPFAM" id="SSF50182">
    <property type="entry name" value="Sm-like ribonucleoproteins"/>
    <property type="match status" value="1"/>
</dbReference>
<dbReference type="GO" id="GO:0005730">
    <property type="term" value="C:nucleolus"/>
    <property type="evidence" value="ECO:0007669"/>
    <property type="project" value="EnsemblFungi"/>
</dbReference>
<dbReference type="STRING" id="669874.A0A1E4U380"/>
<dbReference type="Proteomes" id="UP000094236">
    <property type="component" value="Unassembled WGS sequence"/>
</dbReference>
<dbReference type="InterPro" id="IPR001163">
    <property type="entry name" value="Sm_dom_euk/arc"/>
</dbReference>
<dbReference type="GO" id="GO:0005732">
    <property type="term" value="C:sno(s)RNA-containing ribonucleoprotein complex"/>
    <property type="evidence" value="ECO:0007669"/>
    <property type="project" value="EnsemblFungi"/>
</dbReference>
<evidence type="ECO:0000256" key="4">
    <source>
        <dbReference type="ARBA" id="ARBA00022728"/>
    </source>
</evidence>
<organism evidence="11 12">
    <name type="scientific">Pachysolen tannophilus NRRL Y-2460</name>
    <dbReference type="NCBI Taxonomy" id="669874"/>
    <lineage>
        <taxon>Eukaryota</taxon>
        <taxon>Fungi</taxon>
        <taxon>Dikarya</taxon>
        <taxon>Ascomycota</taxon>
        <taxon>Saccharomycotina</taxon>
        <taxon>Pichiomycetes</taxon>
        <taxon>Pachysolenaceae</taxon>
        <taxon>Pachysolen</taxon>
    </lineage>
</organism>
<dbReference type="InterPro" id="IPR047575">
    <property type="entry name" value="Sm"/>
</dbReference>
<dbReference type="CDD" id="cd01729">
    <property type="entry name" value="LSm7"/>
    <property type="match status" value="1"/>
</dbReference>
<keyword evidence="3" id="KW-0507">mRNA processing</keyword>
<dbReference type="GO" id="GO:0000290">
    <property type="term" value="P:deadenylation-dependent decapping of nuclear-transcribed mRNA"/>
    <property type="evidence" value="ECO:0007669"/>
    <property type="project" value="EnsemblFungi"/>
</dbReference>
<dbReference type="GO" id="GO:0071004">
    <property type="term" value="C:U2-type prespliceosome"/>
    <property type="evidence" value="ECO:0007669"/>
    <property type="project" value="TreeGrafter"/>
</dbReference>
<dbReference type="AlphaFoldDB" id="A0A1E4U380"/>
<gene>
    <name evidence="11" type="ORF">PACTADRAFT_185009</name>
</gene>